<accession>A0ABX1ENX3</accession>
<keyword evidence="2" id="KW-1185">Reference proteome</keyword>
<name>A0ABX1ENX3_9PROT</name>
<dbReference type="Pfam" id="PF08238">
    <property type="entry name" value="Sel1"/>
    <property type="match status" value="5"/>
</dbReference>
<gene>
    <name evidence="1" type="ORF">GWK15_17045</name>
</gene>
<protein>
    <submittedName>
        <fullName evidence="1">Sel1 repeat family protein</fullName>
    </submittedName>
</protein>
<dbReference type="SUPFAM" id="SSF81901">
    <property type="entry name" value="HCP-like"/>
    <property type="match status" value="1"/>
</dbReference>
<dbReference type="SMART" id="SM00671">
    <property type="entry name" value="SEL1"/>
    <property type="match status" value="5"/>
</dbReference>
<dbReference type="PANTHER" id="PTHR11102">
    <property type="entry name" value="SEL-1-LIKE PROTEIN"/>
    <property type="match status" value="1"/>
</dbReference>
<dbReference type="EMBL" id="JAAVUP010000004">
    <property type="protein sequence ID" value="NKE18663.1"/>
    <property type="molecule type" value="Genomic_DNA"/>
</dbReference>
<proteinExistence type="predicted"/>
<reference evidence="1 2" key="1">
    <citation type="submission" date="2020-02" db="EMBL/GenBank/DDBJ databases">
        <authorList>
            <person name="Sun Q."/>
            <person name="Inoue M."/>
        </authorList>
    </citation>
    <scope>NUCLEOTIDE SEQUENCE [LARGE SCALE GENOMIC DNA]</scope>
    <source>
        <strain evidence="1 2">KCTC 22478</strain>
    </source>
</reference>
<organism evidence="1 2">
    <name type="scientific">Neoroseomonas oryzicola</name>
    <dbReference type="NCBI Taxonomy" id="535904"/>
    <lineage>
        <taxon>Bacteria</taxon>
        <taxon>Pseudomonadati</taxon>
        <taxon>Pseudomonadota</taxon>
        <taxon>Alphaproteobacteria</taxon>
        <taxon>Acetobacterales</taxon>
        <taxon>Acetobacteraceae</taxon>
        <taxon>Neoroseomonas</taxon>
    </lineage>
</organism>
<dbReference type="InterPro" id="IPR050767">
    <property type="entry name" value="Sel1_AlgK"/>
</dbReference>
<evidence type="ECO:0000313" key="1">
    <source>
        <dbReference type="EMBL" id="NKE18663.1"/>
    </source>
</evidence>
<evidence type="ECO:0000313" key="2">
    <source>
        <dbReference type="Proteomes" id="UP000746741"/>
    </source>
</evidence>
<dbReference type="PANTHER" id="PTHR11102:SF160">
    <property type="entry name" value="ERAD-ASSOCIATED E3 UBIQUITIN-PROTEIN LIGASE COMPONENT HRD3"/>
    <property type="match status" value="1"/>
</dbReference>
<dbReference type="Gene3D" id="1.25.40.10">
    <property type="entry name" value="Tetratricopeptide repeat domain"/>
    <property type="match status" value="1"/>
</dbReference>
<sequence>MFRRPRPPKPARARVSFDEIRDATPEALAAAFAAPPEAAAPWVEAAAKYGIARAMVFWGQILLDGLGGVAQDRAAAAAWFRAAAEAGEPEGMNMLGRCLENGWGVAEDQAAAAGWFRRAAEAGLDWGQYNLGNMFFRGRGVAEDRAEALAWYRRAAAQGHAKSINMVARYLEEGWEGPRDAAEAARLYALSAERGDFRGQFNLAALLTAEGRIEEAAAWFRRAAAGAHAAFRRAMAERLASRPEPELRAVAEEIAR</sequence>
<dbReference type="InterPro" id="IPR006597">
    <property type="entry name" value="Sel1-like"/>
</dbReference>
<dbReference type="InterPro" id="IPR011990">
    <property type="entry name" value="TPR-like_helical_dom_sf"/>
</dbReference>
<dbReference type="Proteomes" id="UP000746741">
    <property type="component" value="Unassembled WGS sequence"/>
</dbReference>
<comment type="caution">
    <text evidence="1">The sequence shown here is derived from an EMBL/GenBank/DDBJ whole genome shotgun (WGS) entry which is preliminary data.</text>
</comment>